<comment type="caution">
    <text evidence="2">The sequence shown here is derived from an EMBL/GenBank/DDBJ whole genome shotgun (WGS) entry which is preliminary data.</text>
</comment>
<evidence type="ECO:0000256" key="1">
    <source>
        <dbReference type="SAM" id="MobiDB-lite"/>
    </source>
</evidence>
<feature type="compositionally biased region" description="Low complexity" evidence="1">
    <location>
        <begin position="139"/>
        <end position="150"/>
    </location>
</feature>
<proteinExistence type="predicted"/>
<dbReference type="Proteomes" id="UP000434957">
    <property type="component" value="Unassembled WGS sequence"/>
</dbReference>
<reference evidence="2 3" key="1">
    <citation type="submission" date="2018-08" db="EMBL/GenBank/DDBJ databases">
        <title>Genomic investigation of the strawberry pathogen Phytophthora fragariae indicates pathogenicity is determined by transcriptional variation in three key races.</title>
        <authorList>
            <person name="Adams T.M."/>
            <person name="Armitage A.D."/>
            <person name="Sobczyk M.K."/>
            <person name="Bates H.J."/>
            <person name="Dunwell J.M."/>
            <person name="Nellist C.F."/>
            <person name="Harrison R.J."/>
        </authorList>
    </citation>
    <scope>NUCLEOTIDE SEQUENCE [LARGE SCALE GENOMIC DNA]</scope>
    <source>
        <strain evidence="2 3">SCRP333</strain>
    </source>
</reference>
<gene>
    <name evidence="2" type="ORF">PR003_g4614</name>
</gene>
<evidence type="ECO:0000313" key="2">
    <source>
        <dbReference type="EMBL" id="KAE9351985.1"/>
    </source>
</evidence>
<organism evidence="2 3">
    <name type="scientific">Phytophthora rubi</name>
    <dbReference type="NCBI Taxonomy" id="129364"/>
    <lineage>
        <taxon>Eukaryota</taxon>
        <taxon>Sar</taxon>
        <taxon>Stramenopiles</taxon>
        <taxon>Oomycota</taxon>
        <taxon>Peronosporomycetes</taxon>
        <taxon>Peronosporales</taxon>
        <taxon>Peronosporaceae</taxon>
        <taxon>Phytophthora</taxon>
    </lineage>
</organism>
<dbReference type="AlphaFoldDB" id="A0A6A4G4S9"/>
<feature type="region of interest" description="Disordered" evidence="1">
    <location>
        <begin position="75"/>
        <end position="150"/>
    </location>
</feature>
<feature type="compositionally biased region" description="Basic residues" evidence="1">
    <location>
        <begin position="86"/>
        <end position="96"/>
    </location>
</feature>
<sequence>MLMKSTPDLSDIVGFGSPCTVHRHAKNKPLGERGKPAMIIGKSDDMKGYRVYPPPKTRWWTSLSTSGTWKLFTDEQNEQLRGVTSRTRRRRKRKKSTQMLEEQQRRSPSVEQKVAGPERSTRQDQFLGKQLRLRRRRTPTTSTTSQPPTL</sequence>
<evidence type="ECO:0000313" key="3">
    <source>
        <dbReference type="Proteomes" id="UP000434957"/>
    </source>
</evidence>
<protein>
    <submittedName>
        <fullName evidence="2">Uncharacterized protein</fullName>
    </submittedName>
</protein>
<dbReference type="EMBL" id="QXFT01000177">
    <property type="protein sequence ID" value="KAE9351985.1"/>
    <property type="molecule type" value="Genomic_DNA"/>
</dbReference>
<keyword evidence="3" id="KW-1185">Reference proteome</keyword>
<accession>A0A6A4G4S9</accession>
<name>A0A6A4G4S9_9STRA</name>
<feature type="compositionally biased region" description="Polar residues" evidence="1">
    <location>
        <begin position="98"/>
        <end position="110"/>
    </location>
</feature>
<feature type="region of interest" description="Disordered" evidence="1">
    <location>
        <begin position="23"/>
        <end position="48"/>
    </location>
</feature>